<sequence length="144" mass="16520">METPKVNVSTPMNTVSRENLAVLIRNNTIMNDSVEFVSDCDVMETDSPVRKPLATLQHINKKLFHSPRFQNCPSKEVLTRANSEGKRAKKRKQCLVPNSNEPIKRAFVKECDKDGYSPEPCDGMRKRVLISLFHNKEYSMDYSE</sequence>
<organism evidence="1 2">
    <name type="scientific">Plutella xylostella</name>
    <name type="common">Diamondback moth</name>
    <name type="synonym">Plutella maculipennis</name>
    <dbReference type="NCBI Taxonomy" id="51655"/>
    <lineage>
        <taxon>Eukaryota</taxon>
        <taxon>Metazoa</taxon>
        <taxon>Ecdysozoa</taxon>
        <taxon>Arthropoda</taxon>
        <taxon>Hexapoda</taxon>
        <taxon>Insecta</taxon>
        <taxon>Pterygota</taxon>
        <taxon>Neoptera</taxon>
        <taxon>Endopterygota</taxon>
        <taxon>Lepidoptera</taxon>
        <taxon>Glossata</taxon>
        <taxon>Ditrysia</taxon>
        <taxon>Yponomeutoidea</taxon>
        <taxon>Plutellidae</taxon>
        <taxon>Plutella</taxon>
    </lineage>
</organism>
<evidence type="ECO:0000313" key="2">
    <source>
        <dbReference type="Proteomes" id="UP000823941"/>
    </source>
</evidence>
<protein>
    <submittedName>
        <fullName evidence="1">Uncharacterized protein</fullName>
    </submittedName>
</protein>
<name>A0ABQ7PX73_PLUXY</name>
<comment type="caution">
    <text evidence="1">The sequence shown here is derived from an EMBL/GenBank/DDBJ whole genome shotgun (WGS) entry which is preliminary data.</text>
</comment>
<reference evidence="1 2" key="1">
    <citation type="submission" date="2021-06" db="EMBL/GenBank/DDBJ databases">
        <title>A haploid diamondback moth (Plutella xylostella L.) genome assembly resolves 31 chromosomes and identifies a diamide resistance mutation.</title>
        <authorList>
            <person name="Ward C.M."/>
            <person name="Perry K.D."/>
            <person name="Baker G."/>
            <person name="Powis K."/>
            <person name="Heckel D.G."/>
            <person name="Baxter S.W."/>
        </authorList>
    </citation>
    <scope>NUCLEOTIDE SEQUENCE [LARGE SCALE GENOMIC DNA]</scope>
    <source>
        <strain evidence="1 2">LV</strain>
        <tissue evidence="1">Single pupa</tissue>
    </source>
</reference>
<evidence type="ECO:0000313" key="1">
    <source>
        <dbReference type="EMBL" id="KAG7297582.1"/>
    </source>
</evidence>
<accession>A0ABQ7PX73</accession>
<keyword evidence="2" id="KW-1185">Reference proteome</keyword>
<proteinExistence type="predicted"/>
<dbReference type="Proteomes" id="UP000823941">
    <property type="component" value="Chromosome 26"/>
</dbReference>
<gene>
    <name evidence="1" type="ORF">JYU34_019631</name>
</gene>
<dbReference type="EMBL" id="JAHIBW010000026">
    <property type="protein sequence ID" value="KAG7297582.1"/>
    <property type="molecule type" value="Genomic_DNA"/>
</dbReference>